<proteinExistence type="predicted"/>
<reference evidence="2 3" key="1">
    <citation type="submission" date="2019-03" db="EMBL/GenBank/DDBJ databases">
        <title>Genomic Encyclopedia of Archaeal and Bacterial Type Strains, Phase II (KMG-II): from individual species to whole genera.</title>
        <authorList>
            <person name="Goeker M."/>
        </authorList>
    </citation>
    <scope>NUCLEOTIDE SEQUENCE [LARGE SCALE GENOMIC DNA]</scope>
    <source>
        <strain evidence="2 3">DSM 28135</strain>
    </source>
</reference>
<keyword evidence="1" id="KW-1133">Transmembrane helix</keyword>
<feature type="transmembrane region" description="Helical" evidence="1">
    <location>
        <begin position="40"/>
        <end position="60"/>
    </location>
</feature>
<dbReference type="EMBL" id="SOBW01000007">
    <property type="protein sequence ID" value="TDU43434.1"/>
    <property type="molecule type" value="Genomic_DNA"/>
</dbReference>
<dbReference type="AlphaFoldDB" id="A0A4R7Q7C7"/>
<evidence type="ECO:0000313" key="2">
    <source>
        <dbReference type="EMBL" id="TDU43434.1"/>
    </source>
</evidence>
<name>A0A4R7Q7C7_9FLAO</name>
<sequence length="70" mass="7793">MIVLNKKILVFTLVLFMNTVNVLSQSHEPPVPEARNAPPGLPIDNDIIILFTIAMAYGIYKLVQRSKKSA</sequence>
<gene>
    <name evidence="2" type="ORF">BXY82_0846</name>
</gene>
<keyword evidence="1" id="KW-0472">Membrane</keyword>
<dbReference type="Proteomes" id="UP000294689">
    <property type="component" value="Unassembled WGS sequence"/>
</dbReference>
<organism evidence="2 3">
    <name type="scientific">Gelidibacter sediminis</name>
    <dbReference type="NCBI Taxonomy" id="1608710"/>
    <lineage>
        <taxon>Bacteria</taxon>
        <taxon>Pseudomonadati</taxon>
        <taxon>Bacteroidota</taxon>
        <taxon>Flavobacteriia</taxon>
        <taxon>Flavobacteriales</taxon>
        <taxon>Flavobacteriaceae</taxon>
        <taxon>Gelidibacter</taxon>
    </lineage>
</organism>
<dbReference type="RefSeq" id="WP_133756891.1">
    <property type="nucleotide sequence ID" value="NZ_SOBW01000007.1"/>
</dbReference>
<protein>
    <submittedName>
        <fullName evidence="2">Uncharacterized protein</fullName>
    </submittedName>
</protein>
<evidence type="ECO:0000313" key="3">
    <source>
        <dbReference type="Proteomes" id="UP000294689"/>
    </source>
</evidence>
<keyword evidence="1" id="KW-0812">Transmembrane</keyword>
<comment type="caution">
    <text evidence="2">The sequence shown here is derived from an EMBL/GenBank/DDBJ whole genome shotgun (WGS) entry which is preliminary data.</text>
</comment>
<accession>A0A4R7Q7C7</accession>
<evidence type="ECO:0000256" key="1">
    <source>
        <dbReference type="SAM" id="Phobius"/>
    </source>
</evidence>
<keyword evidence="3" id="KW-1185">Reference proteome</keyword>